<dbReference type="PROSITE" id="PS51959">
    <property type="entry name" value="ENDOU"/>
    <property type="match status" value="1"/>
</dbReference>
<dbReference type="GO" id="GO:0016829">
    <property type="term" value="F:lyase activity"/>
    <property type="evidence" value="ECO:0007669"/>
    <property type="project" value="UniProtKB-KW"/>
</dbReference>
<evidence type="ECO:0000256" key="8">
    <source>
        <dbReference type="ARBA" id="ARBA00022884"/>
    </source>
</evidence>
<dbReference type="EMBL" id="MU825909">
    <property type="protein sequence ID" value="KAJ7382971.1"/>
    <property type="molecule type" value="Genomic_DNA"/>
</dbReference>
<keyword evidence="9 11" id="KW-0464">Manganese</keyword>
<evidence type="ECO:0000256" key="5">
    <source>
        <dbReference type="ARBA" id="ARBA00022723"/>
    </source>
</evidence>
<keyword evidence="6 11" id="KW-0255">Endonuclease</keyword>
<dbReference type="GO" id="GO:0046872">
    <property type="term" value="F:metal ion binding"/>
    <property type="evidence" value="ECO:0007669"/>
    <property type="project" value="UniProtKB-UniRule"/>
</dbReference>
<keyword evidence="8 11" id="KW-0694">RNA-binding</keyword>
<comment type="subunit">
    <text evidence="3 11">Monomer.</text>
</comment>
<dbReference type="PANTHER" id="PTHR12439:SF11">
    <property type="entry name" value="URIDYLATE-SPECIFIC ENDORIBONUCLEASE"/>
    <property type="match status" value="1"/>
</dbReference>
<comment type="cofactor">
    <cofactor evidence="1 11">
        <name>Mn(2+)</name>
        <dbReference type="ChEBI" id="CHEBI:29035"/>
    </cofactor>
</comment>
<evidence type="ECO:0000256" key="6">
    <source>
        <dbReference type="ARBA" id="ARBA00022759"/>
    </source>
</evidence>
<keyword evidence="4 11" id="KW-0540">Nuclease</keyword>
<dbReference type="GO" id="GO:0004521">
    <property type="term" value="F:RNA endonuclease activity"/>
    <property type="evidence" value="ECO:0007669"/>
    <property type="project" value="UniProtKB-UniRule"/>
</dbReference>
<evidence type="ECO:0000256" key="7">
    <source>
        <dbReference type="ARBA" id="ARBA00022801"/>
    </source>
</evidence>
<comment type="caution">
    <text evidence="14">The sequence shown here is derived from an EMBL/GenBank/DDBJ whole genome shotgun (WGS) entry which is preliminary data.</text>
</comment>
<dbReference type="InterPro" id="IPR037227">
    <property type="entry name" value="EndoU-like"/>
</dbReference>
<dbReference type="InterPro" id="IPR018998">
    <property type="entry name" value="EndoU_C"/>
</dbReference>
<keyword evidence="15" id="KW-1185">Reference proteome</keyword>
<accession>A0A9W9ZK25</accession>
<proteinExistence type="inferred from homology"/>
<name>A0A9W9ZK25_9CNID</name>
<evidence type="ECO:0000256" key="9">
    <source>
        <dbReference type="ARBA" id="ARBA00023211"/>
    </source>
</evidence>
<protein>
    <recommendedName>
        <fullName evidence="11">Uridylate-specific endoribonuclease</fullName>
        <ecNumber evidence="11">4.6.1.-</ecNumber>
    </recommendedName>
</protein>
<gene>
    <name evidence="14" type="ORF">OS493_031473</name>
</gene>
<dbReference type="AlphaFoldDB" id="A0A9W9ZK25"/>
<evidence type="ECO:0000256" key="1">
    <source>
        <dbReference type="ARBA" id="ARBA00001936"/>
    </source>
</evidence>
<sequence length="182" mass="20197">MDAFFDVITKPGGPLEKALNYLNAKVFPAKKTMAEFKTILEDAWFEPFAAQPFPGKGFKHVFIGEAFVDKKGNNVYSGFHNWYQFFFNKIKPNFIVMNFQWGKATKKSPSSLFVGPSPALSSPYSVHVLLRYIWGKSGGTLGTDCTCKIHKSTLTLRAIQLRPPKGIPGPTGQDLYSLPNGG</sequence>
<comment type="similarity">
    <text evidence="2 11">Belongs to the ENDOU family.</text>
</comment>
<keyword evidence="5 11" id="KW-0479">Metal-binding</keyword>
<comment type="catalytic activity">
    <reaction evidence="11">
        <text>ribonucleotidyl-uridine-RNA = a 5'-end dephospho-uridine-RNA + a 3'-end 2',3'-cyclophospho-ribonucleotide-RNA</text>
        <dbReference type="Rhea" id="RHEA:67792"/>
        <dbReference type="Rhea" id="RHEA-COMP:10464"/>
        <dbReference type="Rhea" id="RHEA-COMP:17354"/>
        <dbReference type="Rhea" id="RHEA-COMP:17356"/>
        <dbReference type="ChEBI" id="CHEBI:83064"/>
        <dbReference type="ChEBI" id="CHEBI:173117"/>
        <dbReference type="ChEBI" id="CHEBI:173224"/>
    </reaction>
</comment>
<evidence type="ECO:0000259" key="13">
    <source>
        <dbReference type="PROSITE" id="PS51959"/>
    </source>
</evidence>
<dbReference type="PANTHER" id="PTHR12439">
    <property type="entry name" value="PLACENTAL PROTEIN 11-RELATED"/>
    <property type="match status" value="1"/>
</dbReference>
<keyword evidence="7 11" id="KW-0378">Hydrolase</keyword>
<evidence type="ECO:0000256" key="11">
    <source>
        <dbReference type="RuleBase" id="RU367085"/>
    </source>
</evidence>
<evidence type="ECO:0000313" key="14">
    <source>
        <dbReference type="EMBL" id="KAJ7382971.1"/>
    </source>
</evidence>
<dbReference type="InterPro" id="IPR039787">
    <property type="entry name" value="ENDOU"/>
</dbReference>
<evidence type="ECO:0000256" key="3">
    <source>
        <dbReference type="ARBA" id="ARBA00011245"/>
    </source>
</evidence>
<feature type="region of interest" description="Disordered" evidence="12">
    <location>
        <begin position="163"/>
        <end position="182"/>
    </location>
</feature>
<reference evidence="14" key="1">
    <citation type="submission" date="2023-01" db="EMBL/GenBank/DDBJ databases">
        <title>Genome assembly of the deep-sea coral Lophelia pertusa.</title>
        <authorList>
            <person name="Herrera S."/>
            <person name="Cordes E."/>
        </authorList>
    </citation>
    <scope>NUCLEOTIDE SEQUENCE</scope>
    <source>
        <strain evidence="14">USNM1676648</strain>
        <tissue evidence="14">Polyp</tissue>
    </source>
</reference>
<evidence type="ECO:0000256" key="10">
    <source>
        <dbReference type="ARBA" id="ARBA00023239"/>
    </source>
</evidence>
<evidence type="ECO:0000256" key="4">
    <source>
        <dbReference type="ARBA" id="ARBA00022722"/>
    </source>
</evidence>
<organism evidence="14 15">
    <name type="scientific">Desmophyllum pertusum</name>
    <dbReference type="NCBI Taxonomy" id="174260"/>
    <lineage>
        <taxon>Eukaryota</taxon>
        <taxon>Metazoa</taxon>
        <taxon>Cnidaria</taxon>
        <taxon>Anthozoa</taxon>
        <taxon>Hexacorallia</taxon>
        <taxon>Scleractinia</taxon>
        <taxon>Caryophylliina</taxon>
        <taxon>Caryophylliidae</taxon>
        <taxon>Desmophyllum</taxon>
    </lineage>
</organism>
<feature type="domain" description="EndoU" evidence="13">
    <location>
        <begin position="1"/>
        <end position="182"/>
    </location>
</feature>
<evidence type="ECO:0000256" key="12">
    <source>
        <dbReference type="SAM" id="MobiDB-lite"/>
    </source>
</evidence>
<dbReference type="SUPFAM" id="SSF142877">
    <property type="entry name" value="EndoU-like"/>
    <property type="match status" value="1"/>
</dbReference>
<dbReference type="Pfam" id="PF09412">
    <property type="entry name" value="XendoU"/>
    <property type="match status" value="1"/>
</dbReference>
<dbReference type="EC" id="4.6.1.-" evidence="11"/>
<evidence type="ECO:0000313" key="15">
    <source>
        <dbReference type="Proteomes" id="UP001163046"/>
    </source>
</evidence>
<dbReference type="OrthoDB" id="430326at2759"/>
<dbReference type="GO" id="GO:0003723">
    <property type="term" value="F:RNA binding"/>
    <property type="evidence" value="ECO:0007669"/>
    <property type="project" value="UniProtKB-UniRule"/>
</dbReference>
<keyword evidence="10" id="KW-0456">Lyase</keyword>
<dbReference type="GO" id="GO:0016787">
    <property type="term" value="F:hydrolase activity"/>
    <property type="evidence" value="ECO:0007669"/>
    <property type="project" value="UniProtKB-KW"/>
</dbReference>
<evidence type="ECO:0000256" key="2">
    <source>
        <dbReference type="ARBA" id="ARBA00010168"/>
    </source>
</evidence>
<dbReference type="Proteomes" id="UP001163046">
    <property type="component" value="Unassembled WGS sequence"/>
</dbReference>